<evidence type="ECO:0000313" key="1">
    <source>
        <dbReference type="EMBL" id="CEL03578.1"/>
    </source>
</evidence>
<keyword evidence="2" id="KW-1185">Reference proteome</keyword>
<dbReference type="OrthoDB" id="4364812at2759"/>
<name>A0A0U5C5U6_ASPCI</name>
<sequence length="121" mass="13982">MSETDELLVIYFNAKQMVTVQGRIALDQGYLDETWMTREDRVLCGPVIEQGTVGDKYLLTTECGRRFFRLTDDLEYDDSLGHHNSLQRITATVNLLDIIWARYSEKGSNWAQYSCPSRSHL</sequence>
<proteinExistence type="predicted"/>
<dbReference type="Proteomes" id="UP000054771">
    <property type="component" value="Unassembled WGS sequence"/>
</dbReference>
<reference evidence="2" key="1">
    <citation type="journal article" date="2016" name="Genome Announc.">
        <title>Draft genome sequences of fungus Aspergillus calidoustus.</title>
        <authorList>
            <person name="Horn F."/>
            <person name="Linde J."/>
            <person name="Mattern D.J."/>
            <person name="Walther G."/>
            <person name="Guthke R."/>
            <person name="Scherlach K."/>
            <person name="Martin K."/>
            <person name="Brakhage A.A."/>
            <person name="Petzke L."/>
            <person name="Valiante V."/>
        </authorList>
    </citation>
    <scope>NUCLEOTIDE SEQUENCE [LARGE SCALE GENOMIC DNA]</scope>
    <source>
        <strain evidence="2">SF006504</strain>
    </source>
</reference>
<gene>
    <name evidence="1" type="ORF">ASPCAL04731</name>
</gene>
<dbReference type="STRING" id="454130.A0A0U5C5U6"/>
<organism evidence="1 2">
    <name type="scientific">Aspergillus calidoustus</name>
    <dbReference type="NCBI Taxonomy" id="454130"/>
    <lineage>
        <taxon>Eukaryota</taxon>
        <taxon>Fungi</taxon>
        <taxon>Dikarya</taxon>
        <taxon>Ascomycota</taxon>
        <taxon>Pezizomycotina</taxon>
        <taxon>Eurotiomycetes</taxon>
        <taxon>Eurotiomycetidae</taxon>
        <taxon>Eurotiales</taxon>
        <taxon>Aspergillaceae</taxon>
        <taxon>Aspergillus</taxon>
        <taxon>Aspergillus subgen. Nidulantes</taxon>
    </lineage>
</organism>
<dbReference type="EMBL" id="CDMC01000003">
    <property type="protein sequence ID" value="CEL03578.1"/>
    <property type="molecule type" value="Genomic_DNA"/>
</dbReference>
<protein>
    <submittedName>
        <fullName evidence="1">Uncharacterized protein</fullName>
    </submittedName>
</protein>
<accession>A0A0U5C5U6</accession>
<dbReference type="AlphaFoldDB" id="A0A0U5C5U6"/>
<evidence type="ECO:0000313" key="2">
    <source>
        <dbReference type="Proteomes" id="UP000054771"/>
    </source>
</evidence>